<dbReference type="AlphaFoldDB" id="A0A392REU6"/>
<feature type="region of interest" description="Disordered" evidence="1">
    <location>
        <begin position="87"/>
        <end position="108"/>
    </location>
</feature>
<dbReference type="EMBL" id="LXQA010216932">
    <property type="protein sequence ID" value="MCI34769.1"/>
    <property type="molecule type" value="Genomic_DNA"/>
</dbReference>
<dbReference type="Proteomes" id="UP000265520">
    <property type="component" value="Unassembled WGS sequence"/>
</dbReference>
<protein>
    <submittedName>
        <fullName evidence="2">Uncharacterized protein</fullName>
    </submittedName>
</protein>
<accession>A0A392REU6</accession>
<keyword evidence="3" id="KW-1185">Reference proteome</keyword>
<evidence type="ECO:0000256" key="1">
    <source>
        <dbReference type="SAM" id="MobiDB-lite"/>
    </source>
</evidence>
<comment type="caution">
    <text evidence="2">The sequence shown here is derived from an EMBL/GenBank/DDBJ whole genome shotgun (WGS) entry which is preliminary data.</text>
</comment>
<reference evidence="2 3" key="1">
    <citation type="journal article" date="2018" name="Front. Plant Sci.">
        <title>Red Clover (Trifolium pratense) and Zigzag Clover (T. medium) - A Picture of Genomic Similarities and Differences.</title>
        <authorList>
            <person name="Dluhosova J."/>
            <person name="Istvanek J."/>
            <person name="Nedelnik J."/>
            <person name="Repkova J."/>
        </authorList>
    </citation>
    <scope>NUCLEOTIDE SEQUENCE [LARGE SCALE GENOMIC DNA]</scope>
    <source>
        <strain evidence="3">cv. 10/8</strain>
        <tissue evidence="2">Leaf</tissue>
    </source>
</reference>
<organism evidence="2 3">
    <name type="scientific">Trifolium medium</name>
    <dbReference type="NCBI Taxonomy" id="97028"/>
    <lineage>
        <taxon>Eukaryota</taxon>
        <taxon>Viridiplantae</taxon>
        <taxon>Streptophyta</taxon>
        <taxon>Embryophyta</taxon>
        <taxon>Tracheophyta</taxon>
        <taxon>Spermatophyta</taxon>
        <taxon>Magnoliopsida</taxon>
        <taxon>eudicotyledons</taxon>
        <taxon>Gunneridae</taxon>
        <taxon>Pentapetalae</taxon>
        <taxon>rosids</taxon>
        <taxon>fabids</taxon>
        <taxon>Fabales</taxon>
        <taxon>Fabaceae</taxon>
        <taxon>Papilionoideae</taxon>
        <taxon>50 kb inversion clade</taxon>
        <taxon>NPAAA clade</taxon>
        <taxon>Hologalegina</taxon>
        <taxon>IRL clade</taxon>
        <taxon>Trifolieae</taxon>
        <taxon>Trifolium</taxon>
    </lineage>
</organism>
<proteinExistence type="predicted"/>
<evidence type="ECO:0000313" key="2">
    <source>
        <dbReference type="EMBL" id="MCI34769.1"/>
    </source>
</evidence>
<evidence type="ECO:0000313" key="3">
    <source>
        <dbReference type="Proteomes" id="UP000265520"/>
    </source>
</evidence>
<name>A0A392REU6_9FABA</name>
<sequence>GSFIICHRLFRSDEQFLIEGSGKKETHAARTLSAESMVPWIGNSELQNCWFVDRSQISCLSHGLGSTEAGKYNPCLVTYLIPVSLEASQNTDSSRPDLADYCSKELSA</sequence>
<feature type="non-terminal residue" evidence="2">
    <location>
        <position position="1"/>
    </location>
</feature>